<dbReference type="AlphaFoldDB" id="U4L9I1"/>
<evidence type="ECO:0000256" key="1">
    <source>
        <dbReference type="SAM" id="MobiDB-lite"/>
    </source>
</evidence>
<keyword evidence="2" id="KW-0732">Signal</keyword>
<keyword evidence="4" id="KW-1185">Reference proteome</keyword>
<reference evidence="3 4" key="1">
    <citation type="journal article" date="2013" name="PLoS Genet.">
        <title>The genome and development-dependent transcriptomes of Pyronema confluens: a window into fungal evolution.</title>
        <authorList>
            <person name="Traeger S."/>
            <person name="Altegoer F."/>
            <person name="Freitag M."/>
            <person name="Gabaldon T."/>
            <person name="Kempken F."/>
            <person name="Kumar A."/>
            <person name="Marcet-Houben M."/>
            <person name="Poggeler S."/>
            <person name="Stajich J.E."/>
            <person name="Nowrousian M."/>
        </authorList>
    </citation>
    <scope>NUCLEOTIDE SEQUENCE [LARGE SCALE GENOMIC DNA]</scope>
    <source>
        <strain evidence="4">CBS 100304</strain>
        <tissue evidence="3">Vegetative mycelium</tissue>
    </source>
</reference>
<dbReference type="Proteomes" id="UP000018144">
    <property type="component" value="Unassembled WGS sequence"/>
</dbReference>
<evidence type="ECO:0000256" key="2">
    <source>
        <dbReference type="SAM" id="SignalP"/>
    </source>
</evidence>
<feature type="chain" id="PRO_5004651400" evidence="2">
    <location>
        <begin position="23"/>
        <end position="134"/>
    </location>
</feature>
<sequence length="134" mass="13436">MLFNQLIAFLAFLGMAIAQSSAASEEVVYVTVRNTVYSTQIATVTATGIPPVSAVEQYSTAASAVYTSIHTSDGAPAPSGIAAPTGSYGNVNSTTPDNSTIPSLTPQQPQSGAGFNKVSTGLALIVVAAGAALL</sequence>
<protein>
    <submittedName>
        <fullName evidence="3">Uncharacterized protein</fullName>
    </submittedName>
</protein>
<feature type="signal peptide" evidence="2">
    <location>
        <begin position="1"/>
        <end position="22"/>
    </location>
</feature>
<dbReference type="EMBL" id="HF936264">
    <property type="protein sequence ID" value="CCX15848.1"/>
    <property type="molecule type" value="Genomic_DNA"/>
</dbReference>
<dbReference type="OrthoDB" id="10471108at2759"/>
<evidence type="ECO:0000313" key="4">
    <source>
        <dbReference type="Proteomes" id="UP000018144"/>
    </source>
</evidence>
<name>U4L9I1_PYROM</name>
<organism evidence="3 4">
    <name type="scientific">Pyronema omphalodes (strain CBS 100304)</name>
    <name type="common">Pyronema confluens</name>
    <dbReference type="NCBI Taxonomy" id="1076935"/>
    <lineage>
        <taxon>Eukaryota</taxon>
        <taxon>Fungi</taxon>
        <taxon>Dikarya</taxon>
        <taxon>Ascomycota</taxon>
        <taxon>Pezizomycotina</taxon>
        <taxon>Pezizomycetes</taxon>
        <taxon>Pezizales</taxon>
        <taxon>Pyronemataceae</taxon>
        <taxon>Pyronema</taxon>
    </lineage>
</organism>
<proteinExistence type="predicted"/>
<gene>
    <name evidence="3" type="ORF">PCON_02307</name>
</gene>
<evidence type="ECO:0000313" key="3">
    <source>
        <dbReference type="EMBL" id="CCX15848.1"/>
    </source>
</evidence>
<accession>U4L9I1</accession>
<feature type="compositionally biased region" description="Polar residues" evidence="1">
    <location>
        <begin position="87"/>
        <end position="112"/>
    </location>
</feature>
<feature type="region of interest" description="Disordered" evidence="1">
    <location>
        <begin position="80"/>
        <end position="112"/>
    </location>
</feature>